<organism evidence="6 7">
    <name type="scientific">Cannabis sativa</name>
    <name type="common">Hemp</name>
    <name type="synonym">Marijuana</name>
    <dbReference type="NCBI Taxonomy" id="3483"/>
    <lineage>
        <taxon>Eukaryota</taxon>
        <taxon>Viridiplantae</taxon>
        <taxon>Streptophyta</taxon>
        <taxon>Embryophyta</taxon>
        <taxon>Tracheophyta</taxon>
        <taxon>Spermatophyta</taxon>
        <taxon>Magnoliopsida</taxon>
        <taxon>eudicotyledons</taxon>
        <taxon>Gunneridae</taxon>
        <taxon>Pentapetalae</taxon>
        <taxon>rosids</taxon>
        <taxon>fabids</taxon>
        <taxon>Rosales</taxon>
        <taxon>Cannabaceae</taxon>
        <taxon>Cannabis</taxon>
    </lineage>
</organism>
<feature type="compositionally biased region" description="Polar residues" evidence="4">
    <location>
        <begin position="1"/>
        <end position="15"/>
    </location>
</feature>
<feature type="region of interest" description="Disordered" evidence="4">
    <location>
        <begin position="119"/>
        <end position="151"/>
    </location>
</feature>
<dbReference type="GO" id="GO:0006508">
    <property type="term" value="P:proteolysis"/>
    <property type="evidence" value="ECO:0007669"/>
    <property type="project" value="UniProtKB-KW"/>
</dbReference>
<evidence type="ECO:0000313" key="6">
    <source>
        <dbReference type="EMBL" id="KAF4398278.1"/>
    </source>
</evidence>
<dbReference type="Proteomes" id="UP000583929">
    <property type="component" value="Unassembled WGS sequence"/>
</dbReference>
<dbReference type="AlphaFoldDB" id="A0A7J6HU95"/>
<evidence type="ECO:0000256" key="3">
    <source>
        <dbReference type="ARBA" id="ARBA00022801"/>
    </source>
</evidence>
<dbReference type="PANTHER" id="PTHR31470">
    <property type="entry name" value="CYSTEINE PROTEINASES SUPERFAMILY PROTEIN-RELATED-RELATED"/>
    <property type="match status" value="1"/>
</dbReference>
<keyword evidence="7" id="KW-1185">Reference proteome</keyword>
<dbReference type="GO" id="GO:0008234">
    <property type="term" value="F:cysteine-type peptidase activity"/>
    <property type="evidence" value="ECO:0007669"/>
    <property type="project" value="InterPro"/>
</dbReference>
<dbReference type="Pfam" id="PF02902">
    <property type="entry name" value="Peptidase_C48"/>
    <property type="match status" value="1"/>
</dbReference>
<dbReference type="SUPFAM" id="SSF54001">
    <property type="entry name" value="Cysteine proteinases"/>
    <property type="match status" value="1"/>
</dbReference>
<evidence type="ECO:0000313" key="7">
    <source>
        <dbReference type="Proteomes" id="UP000583929"/>
    </source>
</evidence>
<protein>
    <recommendedName>
        <fullName evidence="5">Ubiquitin-like protease family profile domain-containing protein</fullName>
    </recommendedName>
</protein>
<name>A0A7J6HU95_CANSA</name>
<dbReference type="EMBL" id="JAATIQ010000027">
    <property type="protein sequence ID" value="KAF4398278.1"/>
    <property type="molecule type" value="Genomic_DNA"/>
</dbReference>
<dbReference type="InterPro" id="IPR003653">
    <property type="entry name" value="Peptidase_C48_C"/>
</dbReference>
<dbReference type="PROSITE" id="PS50600">
    <property type="entry name" value="ULP_PROTEASE"/>
    <property type="match status" value="1"/>
</dbReference>
<dbReference type="InterPro" id="IPR038765">
    <property type="entry name" value="Papain-like_cys_pep_sf"/>
</dbReference>
<evidence type="ECO:0000256" key="4">
    <source>
        <dbReference type="SAM" id="MobiDB-lite"/>
    </source>
</evidence>
<dbReference type="Gene3D" id="3.40.395.10">
    <property type="entry name" value="Adenoviral Proteinase, Chain A"/>
    <property type="match status" value="1"/>
</dbReference>
<comment type="similarity">
    <text evidence="1">Belongs to the peptidase C48 family.</text>
</comment>
<comment type="caution">
    <text evidence="6">The sequence shown here is derived from an EMBL/GenBank/DDBJ whole genome shotgun (WGS) entry which is preliminary data.</text>
</comment>
<gene>
    <name evidence="6" type="ORF">G4B88_007557</name>
</gene>
<reference evidence="6 7" key="1">
    <citation type="journal article" date="2020" name="bioRxiv">
        <title>Sequence and annotation of 42 cannabis genomes reveals extensive copy number variation in cannabinoid synthesis and pathogen resistance genes.</title>
        <authorList>
            <person name="Mckernan K.J."/>
            <person name="Helbert Y."/>
            <person name="Kane L.T."/>
            <person name="Ebling H."/>
            <person name="Zhang L."/>
            <person name="Liu B."/>
            <person name="Eaton Z."/>
            <person name="Mclaughlin S."/>
            <person name="Kingan S."/>
            <person name="Baybayan P."/>
            <person name="Concepcion G."/>
            <person name="Jordan M."/>
            <person name="Riva A."/>
            <person name="Barbazuk W."/>
            <person name="Harkins T."/>
        </authorList>
    </citation>
    <scope>NUCLEOTIDE SEQUENCE [LARGE SCALE GENOMIC DNA]</scope>
    <source>
        <strain evidence="7">cv. Jamaican Lion 4</strain>
        <tissue evidence="6">Leaf</tissue>
    </source>
</reference>
<accession>A0A7J6HU95</accession>
<sequence length="494" mass="57654">MDPYQNFNPFETSPQKSPPHPFSSTRPVGTPSRSPRLRSASMSGCPNCARLESVLHEHEKLIRKAHLRATEAKQESYKLAEHLYHSAHAMQEANTSREKLEGIVDDILDYTKVSIPHYPLHVKQESPNTTPRESPSRPKSPFKDNSPPSQRKFPQIQIHHVSENQDDIILFHNPFMKFTKEWDYIYDQKNLFIAIAFSTATFQDKIYLKGKDKIVPPFRFGVEDVATKMWFHKLAYPGQFYSFLHHLDIIFYYLRQKGKYAKEPKVKFTTTDCLFFKTIHALYEKFIAQKKDLSLITAQHAIADYIRGRKMLCGSPWHLCDHVLFIIHMETESHWILGRLNIEERRMYMYDSLSTAMKDSAAIKACQPFAVLLPHFFALFDEFKKENKPVCLDPFEVVKVDGLPQQTSNFSAVVFWLFSSDCGCFVALFVEYFIDMKPIPPIFDVEKHRDRLAVLFYKYARMKEVDFIDSEDEAPPKGPKKNLYYVPNHRQFNS</sequence>
<dbReference type="PANTHER" id="PTHR31470:SF53">
    <property type="entry name" value="CYSTEINE PROTEINASES SUPERFAMILY PROTEIN-RELATED"/>
    <property type="match status" value="1"/>
</dbReference>
<keyword evidence="2" id="KW-0645">Protease</keyword>
<proteinExistence type="inferred from homology"/>
<feature type="region of interest" description="Disordered" evidence="4">
    <location>
        <begin position="1"/>
        <end position="45"/>
    </location>
</feature>
<evidence type="ECO:0000256" key="2">
    <source>
        <dbReference type="ARBA" id="ARBA00022670"/>
    </source>
</evidence>
<evidence type="ECO:0000256" key="1">
    <source>
        <dbReference type="ARBA" id="ARBA00005234"/>
    </source>
</evidence>
<evidence type="ECO:0000259" key="5">
    <source>
        <dbReference type="PROSITE" id="PS50600"/>
    </source>
</evidence>
<keyword evidence="3" id="KW-0378">Hydrolase</keyword>
<feature type="compositionally biased region" description="Polar residues" evidence="4">
    <location>
        <begin position="22"/>
        <end position="33"/>
    </location>
</feature>
<feature type="domain" description="Ubiquitin-like protease family profile" evidence="5">
    <location>
        <begin position="225"/>
        <end position="433"/>
    </location>
</feature>